<proteinExistence type="inferred from homology"/>
<evidence type="ECO:0000313" key="3">
    <source>
        <dbReference type="EMBL" id="OOK83200.1"/>
    </source>
</evidence>
<feature type="domain" description="PPE" evidence="2">
    <location>
        <begin position="2"/>
        <end position="70"/>
    </location>
</feature>
<organism evidence="3 4">
    <name type="scientific">Mycobacterium kansasii</name>
    <dbReference type="NCBI Taxonomy" id="1768"/>
    <lineage>
        <taxon>Bacteria</taxon>
        <taxon>Bacillati</taxon>
        <taxon>Actinomycetota</taxon>
        <taxon>Actinomycetes</taxon>
        <taxon>Mycobacteriales</taxon>
        <taxon>Mycobacteriaceae</taxon>
        <taxon>Mycobacterium</taxon>
    </lineage>
</organism>
<dbReference type="PANTHER" id="PTHR46766:SF1">
    <property type="entry name" value="GLUTAMINE-RICH PROTEIN 2"/>
    <property type="match status" value="1"/>
</dbReference>
<evidence type="ECO:0000313" key="4">
    <source>
        <dbReference type="Proteomes" id="UP000188532"/>
    </source>
</evidence>
<dbReference type="Pfam" id="PF00823">
    <property type="entry name" value="PPE"/>
    <property type="match status" value="1"/>
</dbReference>
<dbReference type="InterPro" id="IPR038332">
    <property type="entry name" value="PPE_sf"/>
</dbReference>
<gene>
    <name evidence="3" type="ORF">BZL29_0707</name>
</gene>
<protein>
    <submittedName>
        <fullName evidence="3">PPE family protein</fullName>
    </submittedName>
</protein>
<dbReference type="PANTHER" id="PTHR46766">
    <property type="entry name" value="GLUTAMINE-RICH PROTEIN 2"/>
    <property type="match status" value="1"/>
</dbReference>
<dbReference type="Proteomes" id="UP000188532">
    <property type="component" value="Unassembled WGS sequence"/>
</dbReference>
<dbReference type="InterPro" id="IPR000030">
    <property type="entry name" value="PPE_dom"/>
</dbReference>
<dbReference type="AlphaFoldDB" id="A0A1V3XVW1"/>
<accession>A0A1V3XVW1</accession>
<dbReference type="Gene3D" id="1.20.1260.20">
    <property type="entry name" value="PPE superfamily"/>
    <property type="match status" value="1"/>
</dbReference>
<dbReference type="STRING" id="1768.B1T50_22300"/>
<reference evidence="3 4" key="1">
    <citation type="submission" date="2017-02" db="EMBL/GenBank/DDBJ databases">
        <title>Complete genome sequences of Mycobacterium kansasii strains isolated from rhesus macaques.</title>
        <authorList>
            <person name="Panda A."/>
            <person name="Nagaraj S."/>
            <person name="Zhao X."/>
            <person name="Tettelin H."/>
            <person name="Detolla L.J."/>
        </authorList>
    </citation>
    <scope>NUCLEOTIDE SEQUENCE [LARGE SCALE GENOMIC DNA]</scope>
    <source>
        <strain evidence="3 4">11-3469</strain>
    </source>
</reference>
<evidence type="ECO:0000256" key="1">
    <source>
        <dbReference type="ARBA" id="ARBA00010652"/>
    </source>
</evidence>
<dbReference type="SUPFAM" id="SSF140459">
    <property type="entry name" value="PE/PPE dimer-like"/>
    <property type="match status" value="1"/>
</dbReference>
<name>A0A1V3XVW1_MYCKA</name>
<evidence type="ECO:0000259" key="2">
    <source>
        <dbReference type="Pfam" id="PF00823"/>
    </source>
</evidence>
<comment type="caution">
    <text evidence="3">The sequence shown here is derived from an EMBL/GenBank/DDBJ whole genome shotgun (WGS) entry which is preliminary data.</text>
</comment>
<comment type="similarity">
    <text evidence="1">Belongs to the mycobacterial PPE family.</text>
</comment>
<dbReference type="GO" id="GO:0052572">
    <property type="term" value="P:response to host immune response"/>
    <property type="evidence" value="ECO:0007669"/>
    <property type="project" value="TreeGrafter"/>
</dbReference>
<sequence>MFEDALAAIVHPAVVATNRNQLVMLAMSNLFGLNAPAIAATEAHYEQMWAQDVAALSGYHAGVSTVAAQLAPWQGVLQTLQGNASSSIAAVNLAAQAESLNALDVSVSFSGLQLVQLGTAQANSTFGGLAVALGQNSSASAAGLLDGPGPWAAPPAPAVVAFSTRRWPWATPAPHRPAACLPWPRPSVAATLSAPVVM</sequence>
<dbReference type="EMBL" id="MVBN01000001">
    <property type="protein sequence ID" value="OOK83200.1"/>
    <property type="molecule type" value="Genomic_DNA"/>
</dbReference>